<dbReference type="InterPro" id="IPR050753">
    <property type="entry name" value="Peptidase_M14_domain"/>
</dbReference>
<evidence type="ECO:0000256" key="2">
    <source>
        <dbReference type="PROSITE-ProRule" id="PRU01379"/>
    </source>
</evidence>
<gene>
    <name evidence="4" type="ORF">AAFF_G00401010</name>
</gene>
<dbReference type="PANTHER" id="PTHR11532:SF48">
    <property type="entry name" value="ADIPOCYTE ENHANCER-BINDING PROTEIN 1"/>
    <property type="match status" value="1"/>
</dbReference>
<dbReference type="GO" id="GO:0000977">
    <property type="term" value="F:RNA polymerase II transcription regulatory region sequence-specific DNA binding"/>
    <property type="evidence" value="ECO:0007669"/>
    <property type="project" value="TreeGrafter"/>
</dbReference>
<evidence type="ECO:0000313" key="4">
    <source>
        <dbReference type="EMBL" id="KAJ8400062.1"/>
    </source>
</evidence>
<dbReference type="GO" id="GO:0016485">
    <property type="term" value="P:protein processing"/>
    <property type="evidence" value="ECO:0007669"/>
    <property type="project" value="TreeGrafter"/>
</dbReference>
<evidence type="ECO:0000313" key="5">
    <source>
        <dbReference type="Proteomes" id="UP001221898"/>
    </source>
</evidence>
<dbReference type="Proteomes" id="UP001221898">
    <property type="component" value="Unassembled WGS sequence"/>
</dbReference>
<dbReference type="GO" id="GO:0005615">
    <property type="term" value="C:extracellular space"/>
    <property type="evidence" value="ECO:0007669"/>
    <property type="project" value="TreeGrafter"/>
</dbReference>
<organism evidence="4 5">
    <name type="scientific">Aldrovandia affinis</name>
    <dbReference type="NCBI Taxonomy" id="143900"/>
    <lineage>
        <taxon>Eukaryota</taxon>
        <taxon>Metazoa</taxon>
        <taxon>Chordata</taxon>
        <taxon>Craniata</taxon>
        <taxon>Vertebrata</taxon>
        <taxon>Euteleostomi</taxon>
        <taxon>Actinopterygii</taxon>
        <taxon>Neopterygii</taxon>
        <taxon>Teleostei</taxon>
        <taxon>Notacanthiformes</taxon>
        <taxon>Halosauridae</taxon>
        <taxon>Aldrovandia</taxon>
    </lineage>
</organism>
<evidence type="ECO:0000256" key="1">
    <source>
        <dbReference type="ARBA" id="ARBA00005988"/>
    </source>
</evidence>
<dbReference type="GO" id="GO:0001227">
    <property type="term" value="F:DNA-binding transcription repressor activity, RNA polymerase II-specific"/>
    <property type="evidence" value="ECO:0007669"/>
    <property type="project" value="TreeGrafter"/>
</dbReference>
<dbReference type="GO" id="GO:0004181">
    <property type="term" value="F:metallocarboxypeptidase activity"/>
    <property type="evidence" value="ECO:0007669"/>
    <property type="project" value="InterPro"/>
</dbReference>
<dbReference type="SUPFAM" id="SSF53187">
    <property type="entry name" value="Zn-dependent exopeptidases"/>
    <property type="match status" value="1"/>
</dbReference>
<sequence length="69" mass="7820">MTPVSPMLSSHPVDQGELEFRYTAGLHGNEALGRELLLMLMQFLCKEYNDNNPRVHRLVAGIRIHLCSV</sequence>
<evidence type="ECO:0000259" key="3">
    <source>
        <dbReference type="PROSITE" id="PS52035"/>
    </source>
</evidence>
<comment type="similarity">
    <text evidence="1 2">Belongs to the peptidase M14 family.</text>
</comment>
<accession>A0AAD7WKB8</accession>
<reference evidence="4" key="1">
    <citation type="journal article" date="2023" name="Science">
        <title>Genome structures resolve the early diversification of teleost fishes.</title>
        <authorList>
            <person name="Parey E."/>
            <person name="Louis A."/>
            <person name="Montfort J."/>
            <person name="Bouchez O."/>
            <person name="Roques C."/>
            <person name="Iampietro C."/>
            <person name="Lluch J."/>
            <person name="Castinel A."/>
            <person name="Donnadieu C."/>
            <person name="Desvignes T."/>
            <person name="Floi Bucao C."/>
            <person name="Jouanno E."/>
            <person name="Wen M."/>
            <person name="Mejri S."/>
            <person name="Dirks R."/>
            <person name="Jansen H."/>
            <person name="Henkel C."/>
            <person name="Chen W.J."/>
            <person name="Zahm M."/>
            <person name="Cabau C."/>
            <person name="Klopp C."/>
            <person name="Thompson A.W."/>
            <person name="Robinson-Rechavi M."/>
            <person name="Braasch I."/>
            <person name="Lecointre G."/>
            <person name="Bobe J."/>
            <person name="Postlethwait J.H."/>
            <person name="Berthelot C."/>
            <person name="Roest Crollius H."/>
            <person name="Guiguen Y."/>
        </authorList>
    </citation>
    <scope>NUCLEOTIDE SEQUENCE</scope>
    <source>
        <strain evidence="4">NC1722</strain>
    </source>
</reference>
<dbReference type="Gene3D" id="3.40.630.10">
    <property type="entry name" value="Zn peptidases"/>
    <property type="match status" value="1"/>
</dbReference>
<keyword evidence="5" id="KW-1185">Reference proteome</keyword>
<comment type="caution">
    <text evidence="4">The sequence shown here is derived from an EMBL/GenBank/DDBJ whole genome shotgun (WGS) entry which is preliminary data.</text>
</comment>
<feature type="domain" description="Peptidase M14" evidence="3">
    <location>
        <begin position="1"/>
        <end position="69"/>
    </location>
</feature>
<proteinExistence type="inferred from homology"/>
<protein>
    <recommendedName>
        <fullName evidence="3">Peptidase M14 domain-containing protein</fullName>
    </recommendedName>
</protein>
<dbReference type="PANTHER" id="PTHR11532">
    <property type="entry name" value="PROTEASE M14 CARBOXYPEPTIDASE"/>
    <property type="match status" value="1"/>
</dbReference>
<dbReference type="AlphaFoldDB" id="A0AAD7WKB8"/>
<dbReference type="GO" id="GO:0006518">
    <property type="term" value="P:peptide metabolic process"/>
    <property type="evidence" value="ECO:0007669"/>
    <property type="project" value="TreeGrafter"/>
</dbReference>
<dbReference type="GO" id="GO:0008270">
    <property type="term" value="F:zinc ion binding"/>
    <property type="evidence" value="ECO:0007669"/>
    <property type="project" value="InterPro"/>
</dbReference>
<dbReference type="InterPro" id="IPR000834">
    <property type="entry name" value="Peptidase_M14"/>
</dbReference>
<dbReference type="Pfam" id="PF00246">
    <property type="entry name" value="Peptidase_M14"/>
    <property type="match status" value="1"/>
</dbReference>
<name>A0AAD7WKB8_9TELE</name>
<dbReference type="PROSITE" id="PS52035">
    <property type="entry name" value="PEPTIDASE_M14"/>
    <property type="match status" value="1"/>
</dbReference>
<dbReference type="EMBL" id="JAINUG010000079">
    <property type="protein sequence ID" value="KAJ8400062.1"/>
    <property type="molecule type" value="Genomic_DNA"/>
</dbReference>
<comment type="caution">
    <text evidence="2">Lacks conserved residue(s) required for the propagation of feature annotation.</text>
</comment>